<dbReference type="Gene3D" id="1.25.40.420">
    <property type="match status" value="1"/>
</dbReference>
<dbReference type="OrthoDB" id="6359816at2759"/>
<dbReference type="Pfam" id="PF00651">
    <property type="entry name" value="BTB"/>
    <property type="match status" value="1"/>
</dbReference>
<dbReference type="EMBL" id="QKWP01003057">
    <property type="protein sequence ID" value="RIB01576.1"/>
    <property type="molecule type" value="Genomic_DNA"/>
</dbReference>
<dbReference type="InterPro" id="IPR011333">
    <property type="entry name" value="SKP1/BTB/POZ_sf"/>
</dbReference>
<name>A0A397U3D9_9GLOM</name>
<sequence>MCEFLTSLAGDFAHILENGDDHNVLINVGQDPNKQSFKAHSVVLRARSPYFKTALSNDWIRKEGNMSVFNKPNIDPYIFSLLLRFMYTGLIPMDQQKGEDLIKLLVASDELLLNELQEHIQEYLLKNRSNWLQQNFALVHKTVFQLESSKELQEFCLIKICEDPQSIFKAKDFTSLEEETLISLLNRSDLEMEEVVIWDHLLEWGIENSNLTIDINKWSDNDFNALRETLEHIIPTIRFFQMRSSEFYNKVRPFKKILPKDLYEDLKRYHFQTGMQLKPEYLLTPRYKGIKSTIIEKPHSALIAHWIDGGDNTSLSSYSGELQYEFKLLVRGSRDGFSAATFHNRCDKQGPTVTLFKVNNSKHVIGGYNPLSWGSTDSWRYTRDSFIFQFNIDYKKKMVAKLGRVIPECSQYAINDSQYHGPCFGDGDLWINDDFNLAGSCSCNKESYEQSVGDMFHRESWDSWNGKNGSFAVEDYEVFQVIKLRLSDQSHNSIYDY</sequence>
<evidence type="ECO:0008006" key="5">
    <source>
        <dbReference type="Google" id="ProtNLM"/>
    </source>
</evidence>
<dbReference type="InterPro" id="IPR000210">
    <property type="entry name" value="BTB/POZ_dom"/>
</dbReference>
<protein>
    <recommendedName>
        <fullName evidence="5">BTB/POZ domain-containing protein</fullName>
    </recommendedName>
</protein>
<dbReference type="InterPro" id="IPR006571">
    <property type="entry name" value="TLDc_dom"/>
</dbReference>
<evidence type="ECO:0000313" key="4">
    <source>
        <dbReference type="Proteomes" id="UP000266673"/>
    </source>
</evidence>
<accession>A0A397U3D9</accession>
<dbReference type="Pfam" id="PF07534">
    <property type="entry name" value="TLD"/>
    <property type="match status" value="1"/>
</dbReference>
<feature type="domain" description="TLDc" evidence="2">
    <location>
        <begin position="293"/>
        <end position="482"/>
    </location>
</feature>
<evidence type="ECO:0000259" key="2">
    <source>
        <dbReference type="PROSITE" id="PS51886"/>
    </source>
</evidence>
<dbReference type="PANTHER" id="PTHR45774:SF3">
    <property type="entry name" value="BTB (POZ) DOMAIN-CONTAINING 2B-RELATED"/>
    <property type="match status" value="1"/>
</dbReference>
<evidence type="ECO:0000313" key="3">
    <source>
        <dbReference type="EMBL" id="RIB01576.1"/>
    </source>
</evidence>
<dbReference type="SMART" id="SM00584">
    <property type="entry name" value="TLDc"/>
    <property type="match status" value="1"/>
</dbReference>
<dbReference type="PANTHER" id="PTHR45774">
    <property type="entry name" value="BTB/POZ DOMAIN-CONTAINING"/>
    <property type="match status" value="1"/>
</dbReference>
<reference evidence="3 4" key="1">
    <citation type="submission" date="2018-06" db="EMBL/GenBank/DDBJ databases">
        <title>Comparative genomics reveals the genomic features of Rhizophagus irregularis, R. cerebriforme, R. diaphanum and Gigaspora rosea, and their symbiotic lifestyle signature.</title>
        <authorList>
            <person name="Morin E."/>
            <person name="San Clemente H."/>
            <person name="Chen E.C.H."/>
            <person name="De La Providencia I."/>
            <person name="Hainaut M."/>
            <person name="Kuo A."/>
            <person name="Kohler A."/>
            <person name="Murat C."/>
            <person name="Tang N."/>
            <person name="Roy S."/>
            <person name="Loubradou J."/>
            <person name="Henrissat B."/>
            <person name="Grigoriev I.V."/>
            <person name="Corradi N."/>
            <person name="Roux C."/>
            <person name="Martin F.M."/>
        </authorList>
    </citation>
    <scope>NUCLEOTIDE SEQUENCE [LARGE SCALE GENOMIC DNA]</scope>
    <source>
        <strain evidence="3 4">DAOM 194757</strain>
    </source>
</reference>
<feature type="domain" description="BTB" evidence="1">
    <location>
        <begin position="22"/>
        <end position="95"/>
    </location>
</feature>
<gene>
    <name evidence="3" type="ORF">C2G38_2150393</name>
</gene>
<dbReference type="PROSITE" id="PS50097">
    <property type="entry name" value="BTB"/>
    <property type="match status" value="1"/>
</dbReference>
<keyword evidence="4" id="KW-1185">Reference proteome</keyword>
<comment type="caution">
    <text evidence="3">The sequence shown here is derived from an EMBL/GenBank/DDBJ whole genome shotgun (WGS) entry which is preliminary data.</text>
</comment>
<evidence type="ECO:0000259" key="1">
    <source>
        <dbReference type="PROSITE" id="PS50097"/>
    </source>
</evidence>
<dbReference type="AlphaFoldDB" id="A0A397U3D9"/>
<organism evidence="3 4">
    <name type="scientific">Gigaspora rosea</name>
    <dbReference type="NCBI Taxonomy" id="44941"/>
    <lineage>
        <taxon>Eukaryota</taxon>
        <taxon>Fungi</taxon>
        <taxon>Fungi incertae sedis</taxon>
        <taxon>Mucoromycota</taxon>
        <taxon>Glomeromycotina</taxon>
        <taxon>Glomeromycetes</taxon>
        <taxon>Diversisporales</taxon>
        <taxon>Gigasporaceae</taxon>
        <taxon>Gigaspora</taxon>
    </lineage>
</organism>
<dbReference type="PROSITE" id="PS51886">
    <property type="entry name" value="TLDC"/>
    <property type="match status" value="1"/>
</dbReference>
<dbReference type="Proteomes" id="UP000266673">
    <property type="component" value="Unassembled WGS sequence"/>
</dbReference>
<dbReference type="SUPFAM" id="SSF54695">
    <property type="entry name" value="POZ domain"/>
    <property type="match status" value="1"/>
</dbReference>
<dbReference type="CDD" id="cd18186">
    <property type="entry name" value="BTB_POZ_ZBTB_KLHL-like"/>
    <property type="match status" value="1"/>
</dbReference>
<dbReference type="Gene3D" id="3.30.710.10">
    <property type="entry name" value="Potassium Channel Kv1.1, Chain A"/>
    <property type="match status" value="1"/>
</dbReference>
<dbReference type="SMART" id="SM00225">
    <property type="entry name" value="BTB"/>
    <property type="match status" value="1"/>
</dbReference>
<proteinExistence type="predicted"/>